<dbReference type="NCBIfam" id="TIGR00292">
    <property type="entry name" value="sulfide-dependent adenosine diphosphate thiazole synthase"/>
    <property type="match status" value="1"/>
</dbReference>
<dbReference type="Pfam" id="PF01946">
    <property type="entry name" value="Thi4"/>
    <property type="match status" value="1"/>
</dbReference>
<evidence type="ECO:0000313" key="6">
    <source>
        <dbReference type="EMBL" id="VAX32320.1"/>
    </source>
</evidence>
<evidence type="ECO:0000256" key="5">
    <source>
        <dbReference type="ARBA" id="ARBA00023027"/>
    </source>
</evidence>
<dbReference type="PRINTS" id="PR00411">
    <property type="entry name" value="PNDRDTASEI"/>
</dbReference>
<dbReference type="InterPro" id="IPR022828">
    <property type="entry name" value="Thi4_prok"/>
</dbReference>
<gene>
    <name evidence="6" type="ORF">MNBD_NITROSPIRAE01-211</name>
</gene>
<dbReference type="Gene3D" id="3.50.50.60">
    <property type="entry name" value="FAD/NAD(P)-binding domain"/>
    <property type="match status" value="1"/>
</dbReference>
<dbReference type="GO" id="GO:0046872">
    <property type="term" value="F:metal ion binding"/>
    <property type="evidence" value="ECO:0007669"/>
    <property type="project" value="UniProtKB-KW"/>
</dbReference>
<dbReference type="AlphaFoldDB" id="A0A3B1DBS2"/>
<organism evidence="6">
    <name type="scientific">hydrothermal vent metagenome</name>
    <dbReference type="NCBI Taxonomy" id="652676"/>
    <lineage>
        <taxon>unclassified sequences</taxon>
        <taxon>metagenomes</taxon>
        <taxon>ecological metagenomes</taxon>
    </lineage>
</organism>
<evidence type="ECO:0000256" key="2">
    <source>
        <dbReference type="ARBA" id="ARBA00022723"/>
    </source>
</evidence>
<evidence type="ECO:0000256" key="1">
    <source>
        <dbReference type="ARBA" id="ARBA00022679"/>
    </source>
</evidence>
<dbReference type="PANTHER" id="PTHR43422">
    <property type="entry name" value="THIAMINE THIAZOLE SYNTHASE"/>
    <property type="match status" value="1"/>
</dbReference>
<dbReference type="InterPro" id="IPR036188">
    <property type="entry name" value="FAD/NAD-bd_sf"/>
</dbReference>
<keyword evidence="2" id="KW-0479">Metal-binding</keyword>
<reference evidence="6" key="1">
    <citation type="submission" date="2018-06" db="EMBL/GenBank/DDBJ databases">
        <authorList>
            <person name="Zhirakovskaya E."/>
        </authorList>
    </citation>
    <scope>NUCLEOTIDE SEQUENCE</scope>
</reference>
<dbReference type="InterPro" id="IPR002922">
    <property type="entry name" value="Thi4_fam"/>
</dbReference>
<keyword evidence="1" id="KW-0808">Transferase</keyword>
<keyword evidence="4" id="KW-0408">Iron</keyword>
<evidence type="ECO:0000256" key="4">
    <source>
        <dbReference type="ARBA" id="ARBA00023004"/>
    </source>
</evidence>
<keyword evidence="3" id="KW-0784">Thiamine biosynthesis</keyword>
<dbReference type="PANTHER" id="PTHR43422:SF3">
    <property type="entry name" value="THIAMINE THIAZOLE SYNTHASE"/>
    <property type="match status" value="1"/>
</dbReference>
<sequence length="266" mass="28477">METREIAATHEAEITRAIMREWQASFDQMISSDVLIIGSGPSGLVCGTELAKSGLNVVIVEQMNHLGGGFWNGGYLMNKATIAHPAEKILEGLGVPCKKITDDMSIVDPPHATGKLVGAAYDAGVKVLNMTKVVDLVIRGEGNHVEGVVVNWYPLEVMNHDLAHVDPIALESKILVDATGHDAVALQILSKRGLYDKVPGNGAMWVERSEEMVMKKTGEAYANVFMVGLSVAATYGSPRMGPAFGSMLLSGKKGAEMIIDKLCNLC</sequence>
<dbReference type="GO" id="GO:0016740">
    <property type="term" value="F:transferase activity"/>
    <property type="evidence" value="ECO:0007669"/>
    <property type="project" value="UniProtKB-KW"/>
</dbReference>
<name>A0A3B1DBS2_9ZZZZ</name>
<accession>A0A3B1DBS2</accession>
<evidence type="ECO:0000256" key="3">
    <source>
        <dbReference type="ARBA" id="ARBA00022977"/>
    </source>
</evidence>
<dbReference type="SUPFAM" id="SSF51905">
    <property type="entry name" value="FAD/NAD(P)-binding domain"/>
    <property type="match status" value="1"/>
</dbReference>
<dbReference type="GO" id="GO:0009228">
    <property type="term" value="P:thiamine biosynthetic process"/>
    <property type="evidence" value="ECO:0007669"/>
    <property type="project" value="UniProtKB-KW"/>
</dbReference>
<dbReference type="HAMAP" id="MF_00304">
    <property type="entry name" value="Thi4"/>
    <property type="match status" value="1"/>
</dbReference>
<protein>
    <submittedName>
        <fullName evidence="6">Thiazole biosynthetic enzyme Thi4 / Ribose 1,5-bisphosphate or 5-ribose-1,2-cyclic phosphate dehydrogenase</fullName>
    </submittedName>
</protein>
<keyword evidence="5" id="KW-0520">NAD</keyword>
<dbReference type="EMBL" id="UOGF01000086">
    <property type="protein sequence ID" value="VAX32320.1"/>
    <property type="molecule type" value="Genomic_DNA"/>
</dbReference>
<proteinExistence type="inferred from homology"/>